<gene>
    <name evidence="2" type="ORF">GA0070609_1353</name>
</gene>
<keyword evidence="1" id="KW-0812">Transmembrane</keyword>
<keyword evidence="1" id="KW-1133">Transmembrane helix</keyword>
<dbReference type="Proteomes" id="UP000198217">
    <property type="component" value="Chromosome I"/>
</dbReference>
<evidence type="ECO:0000313" key="2">
    <source>
        <dbReference type="EMBL" id="SCG43707.1"/>
    </source>
</evidence>
<keyword evidence="3" id="KW-1185">Reference proteome</keyword>
<feature type="transmembrane region" description="Helical" evidence="1">
    <location>
        <begin position="12"/>
        <end position="36"/>
    </location>
</feature>
<dbReference type="RefSeq" id="WP_088992998.1">
    <property type="nucleotide sequence ID" value="NZ_LT607750.1"/>
</dbReference>
<proteinExistence type="predicted"/>
<organism evidence="2 3">
    <name type="scientific">Micromonospora echinaurantiaca</name>
    <dbReference type="NCBI Taxonomy" id="47857"/>
    <lineage>
        <taxon>Bacteria</taxon>
        <taxon>Bacillati</taxon>
        <taxon>Actinomycetota</taxon>
        <taxon>Actinomycetes</taxon>
        <taxon>Micromonosporales</taxon>
        <taxon>Micromonosporaceae</taxon>
        <taxon>Micromonospora</taxon>
    </lineage>
</organism>
<name>A0A1C5HCX2_9ACTN</name>
<protein>
    <submittedName>
        <fullName evidence="2">Uncharacterized protein</fullName>
    </submittedName>
</protein>
<feature type="transmembrane region" description="Helical" evidence="1">
    <location>
        <begin position="113"/>
        <end position="135"/>
    </location>
</feature>
<reference evidence="2 3" key="1">
    <citation type="submission" date="2016-06" db="EMBL/GenBank/DDBJ databases">
        <authorList>
            <person name="Kjaerup R.B."/>
            <person name="Dalgaard T.S."/>
            <person name="Juul-Madsen H.R."/>
        </authorList>
    </citation>
    <scope>NUCLEOTIDE SEQUENCE [LARGE SCALE GENOMIC DNA]</scope>
    <source>
        <strain evidence="2 3">DSM 43904</strain>
    </source>
</reference>
<keyword evidence="1" id="KW-0472">Membrane</keyword>
<evidence type="ECO:0000313" key="3">
    <source>
        <dbReference type="Proteomes" id="UP000198217"/>
    </source>
</evidence>
<dbReference type="EMBL" id="LT607750">
    <property type="protein sequence ID" value="SCG43707.1"/>
    <property type="molecule type" value="Genomic_DNA"/>
</dbReference>
<feature type="transmembrane region" description="Helical" evidence="1">
    <location>
        <begin position="83"/>
        <end position="107"/>
    </location>
</feature>
<dbReference type="AlphaFoldDB" id="A0A1C5HCX2"/>
<sequence length="167" mass="16482">MYVAIGRHVAGALTAWLVFTAEGLVGCLALLGYALVTGADPGGPLAGPLLLLIAALLGAVLVPLLFAPAVLLGEAVGRRRNPLVGTLTGTAAAMLLAALYAAGVGVATDGSPAGVVLACVLAALAVVCPVLAYTLTVRAGRWAERVLGRRIARSAPAAPVTGEGVTP</sequence>
<accession>A0A1C5HCX2</accession>
<feature type="transmembrane region" description="Helical" evidence="1">
    <location>
        <begin position="48"/>
        <end position="71"/>
    </location>
</feature>
<evidence type="ECO:0000256" key="1">
    <source>
        <dbReference type="SAM" id="Phobius"/>
    </source>
</evidence>